<comment type="catalytic activity">
    <reaction evidence="1 6">
        <text>Cleavage of hydrophobic, N-terminal signal or leader sequences from secreted and periplasmic proteins.</text>
        <dbReference type="EC" id="3.4.21.89"/>
    </reaction>
</comment>
<evidence type="ECO:0000313" key="10">
    <source>
        <dbReference type="Proteomes" id="UP001429580"/>
    </source>
</evidence>
<keyword evidence="10" id="KW-1185">Reference proteome</keyword>
<dbReference type="InterPro" id="IPR019533">
    <property type="entry name" value="Peptidase_S26"/>
</dbReference>
<feature type="domain" description="Peptidase S26" evidence="8">
    <location>
        <begin position="33"/>
        <end position="242"/>
    </location>
</feature>
<name>A0ABX0V0R2_9HYPH</name>
<dbReference type="InterPro" id="IPR019758">
    <property type="entry name" value="Pept_S26A_signal_pept_1_CS"/>
</dbReference>
<dbReference type="SUPFAM" id="SSF51306">
    <property type="entry name" value="LexA/Signal peptidase"/>
    <property type="match status" value="1"/>
</dbReference>
<dbReference type="InterPro" id="IPR019757">
    <property type="entry name" value="Pept_S26A_signal_pept_1_Lys-AS"/>
</dbReference>
<dbReference type="InterPro" id="IPR036286">
    <property type="entry name" value="LexA/Signal_pep-like_sf"/>
</dbReference>
<evidence type="ECO:0000256" key="5">
    <source>
        <dbReference type="ARBA" id="ARBA00022801"/>
    </source>
</evidence>
<evidence type="ECO:0000256" key="2">
    <source>
        <dbReference type="ARBA" id="ARBA00009370"/>
    </source>
</evidence>
<dbReference type="Proteomes" id="UP001429580">
    <property type="component" value="Unassembled WGS sequence"/>
</dbReference>
<accession>A0ABX0V0R2</accession>
<evidence type="ECO:0000259" key="8">
    <source>
        <dbReference type="Pfam" id="PF10502"/>
    </source>
</evidence>
<protein>
    <recommendedName>
        <fullName evidence="4 6">Signal peptidase I</fullName>
        <ecNumber evidence="3 6">3.4.21.89</ecNumber>
    </recommendedName>
</protein>
<feature type="compositionally biased region" description="Basic and acidic residues" evidence="7">
    <location>
        <begin position="1"/>
        <end position="12"/>
    </location>
</feature>
<dbReference type="PROSITE" id="PS00761">
    <property type="entry name" value="SPASE_I_3"/>
    <property type="match status" value="1"/>
</dbReference>
<evidence type="ECO:0000256" key="6">
    <source>
        <dbReference type="RuleBase" id="RU362042"/>
    </source>
</evidence>
<dbReference type="RefSeq" id="WP_166950539.1">
    <property type="nucleotide sequence ID" value="NZ_JAASQI010000003.1"/>
</dbReference>
<proteinExistence type="inferred from homology"/>
<dbReference type="CDD" id="cd06530">
    <property type="entry name" value="S26_SPase_I"/>
    <property type="match status" value="1"/>
</dbReference>
<feature type="region of interest" description="Disordered" evidence="7">
    <location>
        <begin position="1"/>
        <end position="21"/>
    </location>
</feature>
<sequence>MERSGVKPDKADTAGVSENRSKAEIRKESGFLDTVKVVAQALLIALVVRSLLFQPFNIPSGSLIPTLLVGDYLFVSKYAYGYSRFSFPLGIVPFEGRILGAEPKRGDVAVFKLPKDNSTDYIKRVIGLPGDTLQMIDGRLFINGKMVERERIGNYRDDEDTTPGTGPEVPMYRETLPNGVSHVVIERYGDRGPWDNTPLYKVPEGHYFMMGDNRDNSADSRDMSTVGYVPFDNFVGRAEVLFFSIDGVPAWQVWNWPTAVRWERLFSRIH</sequence>
<evidence type="ECO:0000256" key="3">
    <source>
        <dbReference type="ARBA" id="ARBA00013208"/>
    </source>
</evidence>
<dbReference type="InterPro" id="IPR000223">
    <property type="entry name" value="Pept_S26A_signal_pept_1"/>
</dbReference>
<evidence type="ECO:0000256" key="7">
    <source>
        <dbReference type="SAM" id="MobiDB-lite"/>
    </source>
</evidence>
<dbReference type="PRINTS" id="PR00727">
    <property type="entry name" value="LEADERPTASE"/>
</dbReference>
<keyword evidence="6" id="KW-0645">Protease</keyword>
<gene>
    <name evidence="9" type="ORF">FHS82_001520</name>
</gene>
<dbReference type="PROSITE" id="PS00760">
    <property type="entry name" value="SPASE_I_2"/>
    <property type="match status" value="1"/>
</dbReference>
<evidence type="ECO:0000256" key="4">
    <source>
        <dbReference type="ARBA" id="ARBA00019232"/>
    </source>
</evidence>
<dbReference type="PANTHER" id="PTHR43390:SF1">
    <property type="entry name" value="CHLOROPLAST PROCESSING PEPTIDASE"/>
    <property type="match status" value="1"/>
</dbReference>
<comment type="similarity">
    <text evidence="2 6">Belongs to the peptidase S26 family.</text>
</comment>
<dbReference type="EMBL" id="JAASQI010000003">
    <property type="protein sequence ID" value="NIJ57684.1"/>
    <property type="molecule type" value="Genomic_DNA"/>
</dbReference>
<keyword evidence="5 6" id="KW-0378">Hydrolase</keyword>
<organism evidence="9 10">
    <name type="scientific">Pseudochelatococcus lubricantis</name>
    <dbReference type="NCBI Taxonomy" id="1538102"/>
    <lineage>
        <taxon>Bacteria</taxon>
        <taxon>Pseudomonadati</taxon>
        <taxon>Pseudomonadota</taxon>
        <taxon>Alphaproteobacteria</taxon>
        <taxon>Hyphomicrobiales</taxon>
        <taxon>Chelatococcaceae</taxon>
        <taxon>Pseudochelatococcus</taxon>
    </lineage>
</organism>
<comment type="subcellular location">
    <subcellularLocation>
        <location evidence="6">Membrane</location>
        <topology evidence="6">Single-pass type II membrane protein</topology>
    </subcellularLocation>
</comment>
<evidence type="ECO:0000313" key="9">
    <source>
        <dbReference type="EMBL" id="NIJ57684.1"/>
    </source>
</evidence>
<dbReference type="GO" id="GO:0009003">
    <property type="term" value="F:signal peptidase activity"/>
    <property type="evidence" value="ECO:0007669"/>
    <property type="project" value="UniProtKB-EC"/>
</dbReference>
<reference evidence="9 10" key="1">
    <citation type="submission" date="2020-03" db="EMBL/GenBank/DDBJ databases">
        <title>Genomic Encyclopedia of Type Strains, Phase IV (KMG-IV): sequencing the most valuable type-strain genomes for metagenomic binning, comparative biology and taxonomic classification.</title>
        <authorList>
            <person name="Goeker M."/>
        </authorList>
    </citation>
    <scope>NUCLEOTIDE SEQUENCE [LARGE SCALE GENOMIC DNA]</scope>
    <source>
        <strain evidence="9 10">DSM 103870</strain>
    </source>
</reference>
<comment type="caution">
    <text evidence="9">The sequence shown here is derived from an EMBL/GenBank/DDBJ whole genome shotgun (WGS) entry which is preliminary data.</text>
</comment>
<dbReference type="NCBIfam" id="TIGR02227">
    <property type="entry name" value="sigpep_I_bact"/>
    <property type="match status" value="1"/>
</dbReference>
<dbReference type="PANTHER" id="PTHR43390">
    <property type="entry name" value="SIGNAL PEPTIDASE I"/>
    <property type="match status" value="1"/>
</dbReference>
<dbReference type="Pfam" id="PF10502">
    <property type="entry name" value="Peptidase_S26"/>
    <property type="match status" value="1"/>
</dbReference>
<dbReference type="EC" id="3.4.21.89" evidence="3 6"/>
<evidence type="ECO:0000256" key="1">
    <source>
        <dbReference type="ARBA" id="ARBA00000677"/>
    </source>
</evidence>
<dbReference type="Gene3D" id="2.10.109.10">
    <property type="entry name" value="Umud Fragment, subunit A"/>
    <property type="match status" value="1"/>
</dbReference>